<sequence length="47" mass="5704">MLRHLRHSSSASHLPPKKPLQLHMSFFQRGYSETNGRRRKYRLKKLK</sequence>
<evidence type="ECO:0000256" key="1">
    <source>
        <dbReference type="SAM" id="MobiDB-lite"/>
    </source>
</evidence>
<proteinExistence type="predicted"/>
<organism evidence="2">
    <name type="scientific">Rhizophora mucronata</name>
    <name type="common">Asiatic mangrove</name>
    <dbReference type="NCBI Taxonomy" id="61149"/>
    <lineage>
        <taxon>Eukaryota</taxon>
        <taxon>Viridiplantae</taxon>
        <taxon>Streptophyta</taxon>
        <taxon>Embryophyta</taxon>
        <taxon>Tracheophyta</taxon>
        <taxon>Spermatophyta</taxon>
        <taxon>Magnoliopsida</taxon>
        <taxon>eudicotyledons</taxon>
        <taxon>Gunneridae</taxon>
        <taxon>Pentapetalae</taxon>
        <taxon>rosids</taxon>
        <taxon>fabids</taxon>
        <taxon>Malpighiales</taxon>
        <taxon>Rhizophoraceae</taxon>
        <taxon>Rhizophora</taxon>
    </lineage>
</organism>
<name>A0A2P2R467_RHIMU</name>
<evidence type="ECO:0000313" key="2">
    <source>
        <dbReference type="EMBL" id="MBX73914.1"/>
    </source>
</evidence>
<feature type="region of interest" description="Disordered" evidence="1">
    <location>
        <begin position="1"/>
        <end position="20"/>
    </location>
</feature>
<accession>A0A2P2R467</accession>
<dbReference type="AlphaFoldDB" id="A0A2P2R467"/>
<reference evidence="2" key="1">
    <citation type="submission" date="2018-02" db="EMBL/GenBank/DDBJ databases">
        <title>Rhizophora mucronata_Transcriptome.</title>
        <authorList>
            <person name="Meera S.P."/>
            <person name="Sreeshan A."/>
            <person name="Augustine A."/>
        </authorList>
    </citation>
    <scope>NUCLEOTIDE SEQUENCE</scope>
    <source>
        <tissue evidence="2">Leaf</tissue>
    </source>
</reference>
<protein>
    <submittedName>
        <fullName evidence="2">Uncharacterized protein</fullName>
    </submittedName>
</protein>
<dbReference type="EMBL" id="GGEC01093430">
    <property type="protein sequence ID" value="MBX73914.1"/>
    <property type="molecule type" value="Transcribed_RNA"/>
</dbReference>